<gene>
    <name evidence="1" type="ORF">NCS_10450</name>
</gene>
<organism evidence="1 2">
    <name type="scientific">Candidatus Nitrosotalea okcheonensis</name>
    <dbReference type="NCBI Taxonomy" id="1903276"/>
    <lineage>
        <taxon>Archaea</taxon>
        <taxon>Nitrososphaerota</taxon>
        <taxon>Nitrososphaeria</taxon>
        <taxon>Nitrosotaleales</taxon>
        <taxon>Nitrosotaleaceae</taxon>
        <taxon>Nitrosotalea</taxon>
    </lineage>
</organism>
<dbReference type="EMBL" id="LT841358">
    <property type="protein sequence ID" value="SMH70643.1"/>
    <property type="molecule type" value="Genomic_DNA"/>
</dbReference>
<sequence>MNQIKINHDVENGTYYIEEIFVNLKNTEILLKIFETRENLDNVFENISVIVNEKTHYMHVQNDDASIVIGRNHLRNSEKKILYLDIIHELVHVKQQRQGFDLYDESYSYVDRPTEIEAYEIAVEEARRLGMNDSEIFDYLRVEWISDDEHKRLASRVGVLV</sequence>
<evidence type="ECO:0008006" key="3">
    <source>
        <dbReference type="Google" id="ProtNLM"/>
    </source>
</evidence>
<dbReference type="OrthoDB" id="10237at2157"/>
<reference evidence="2" key="1">
    <citation type="submission" date="2017-03" db="EMBL/GenBank/DDBJ databases">
        <authorList>
            <person name="Herbold C."/>
        </authorList>
    </citation>
    <scope>NUCLEOTIDE SEQUENCE [LARGE SCALE GENOMIC DNA]</scope>
</reference>
<keyword evidence="2" id="KW-1185">Reference proteome</keyword>
<accession>A0A2H1FD01</accession>
<evidence type="ECO:0000313" key="1">
    <source>
        <dbReference type="EMBL" id="SMH70643.1"/>
    </source>
</evidence>
<name>A0A2H1FD01_9ARCH</name>
<dbReference type="RefSeq" id="WP_157926749.1">
    <property type="nucleotide sequence ID" value="NZ_LT841358.1"/>
</dbReference>
<dbReference type="AlphaFoldDB" id="A0A2H1FD01"/>
<protein>
    <recommendedName>
        <fullName evidence="3">DUF4157 domain-containing protein</fullName>
    </recommendedName>
</protein>
<proteinExistence type="predicted"/>
<evidence type="ECO:0000313" key="2">
    <source>
        <dbReference type="Proteomes" id="UP000230607"/>
    </source>
</evidence>
<dbReference type="Proteomes" id="UP000230607">
    <property type="component" value="Chromosome 1"/>
</dbReference>